<accession>A0AAE1NIL5</accession>
<reference evidence="1" key="1">
    <citation type="submission" date="2023-11" db="EMBL/GenBank/DDBJ databases">
        <title>Genome assemblies of two species of porcelain crab, Petrolisthes cinctipes and Petrolisthes manimaculis (Anomura: Porcellanidae).</title>
        <authorList>
            <person name="Angst P."/>
        </authorList>
    </citation>
    <scope>NUCLEOTIDE SEQUENCE</scope>
    <source>
        <strain evidence="1">PB745_02</strain>
        <tissue evidence="1">Gill</tissue>
    </source>
</reference>
<keyword evidence="2" id="KW-1185">Reference proteome</keyword>
<dbReference type="AlphaFoldDB" id="A0AAE1NIL5"/>
<dbReference type="EMBL" id="JAWZYT010005580">
    <property type="protein sequence ID" value="KAK4290183.1"/>
    <property type="molecule type" value="Genomic_DNA"/>
</dbReference>
<protein>
    <submittedName>
        <fullName evidence="1">Uncharacterized protein</fullName>
    </submittedName>
</protein>
<gene>
    <name evidence="1" type="ORF">Pmani_036902</name>
</gene>
<dbReference type="Proteomes" id="UP001292094">
    <property type="component" value="Unassembled WGS sequence"/>
</dbReference>
<name>A0AAE1NIL5_9EUCA</name>
<evidence type="ECO:0000313" key="1">
    <source>
        <dbReference type="EMBL" id="KAK4290183.1"/>
    </source>
</evidence>
<comment type="caution">
    <text evidence="1">The sequence shown here is derived from an EMBL/GenBank/DDBJ whole genome shotgun (WGS) entry which is preliminary data.</text>
</comment>
<proteinExistence type="predicted"/>
<evidence type="ECO:0000313" key="2">
    <source>
        <dbReference type="Proteomes" id="UP001292094"/>
    </source>
</evidence>
<organism evidence="1 2">
    <name type="scientific">Petrolisthes manimaculis</name>
    <dbReference type="NCBI Taxonomy" id="1843537"/>
    <lineage>
        <taxon>Eukaryota</taxon>
        <taxon>Metazoa</taxon>
        <taxon>Ecdysozoa</taxon>
        <taxon>Arthropoda</taxon>
        <taxon>Crustacea</taxon>
        <taxon>Multicrustacea</taxon>
        <taxon>Malacostraca</taxon>
        <taxon>Eumalacostraca</taxon>
        <taxon>Eucarida</taxon>
        <taxon>Decapoda</taxon>
        <taxon>Pleocyemata</taxon>
        <taxon>Anomura</taxon>
        <taxon>Galatheoidea</taxon>
        <taxon>Porcellanidae</taxon>
        <taxon>Petrolisthes</taxon>
    </lineage>
</organism>
<sequence>MKSADSTHICAKNQVSLSFANTVPSLKLRLAKTIICKFEVDQGSLWKLKGNGVGEGWQGCLAFLTPDVAWLSWERLKGDGGWERLEGDGGWERLEGDGGWERLEGDGGWERLEGDGEW</sequence>